<dbReference type="AlphaFoldDB" id="A0A1M6I423"/>
<evidence type="ECO:0008006" key="3">
    <source>
        <dbReference type="Google" id="ProtNLM"/>
    </source>
</evidence>
<proteinExistence type="predicted"/>
<sequence length="283" mass="32621">MEKKDNTRRSSALPTLLQLRFLIELEKLKSRWGSASMIAECCGTTQATVSRYFKVCINNGYLKEDFQFTETGKLWLAEYKSLIVKLTNYLRAIGIPEQELENNLRVMIGNVEMHTLKKMVDDNAGTPVQRAMRTKKMVRFAQEEQEALEDCQVYFKLLCMENYASDMEKCFSMANLGFEREAYLRHDKEQDKWYLELTARDMAAHSRVSGENMIGHVATLKYDREGVLTAAEMENEKVKVPLEYCHFRRGSGLERVGYLAATFTCNVGNSHMPESTALLFFTF</sequence>
<keyword evidence="2" id="KW-1185">Reference proteome</keyword>
<gene>
    <name evidence="1" type="ORF">SAMN02745243_00215</name>
</gene>
<accession>A0A1M6I423</accession>
<name>A0A1M6I423_9FIRM</name>
<dbReference type="Proteomes" id="UP000184301">
    <property type="component" value="Unassembled WGS sequence"/>
</dbReference>
<dbReference type="EMBL" id="FQZY01000006">
    <property type="protein sequence ID" value="SHJ29104.1"/>
    <property type="molecule type" value="Genomic_DNA"/>
</dbReference>
<dbReference type="RefSeq" id="WP_073103960.1">
    <property type="nucleotide sequence ID" value="NZ_FQZY01000006.1"/>
</dbReference>
<dbReference type="STRING" id="1121950.SAMN02745243_00215"/>
<organism evidence="1 2">
    <name type="scientific">Hespellia stercorisuis DSM 15480</name>
    <dbReference type="NCBI Taxonomy" id="1121950"/>
    <lineage>
        <taxon>Bacteria</taxon>
        <taxon>Bacillati</taxon>
        <taxon>Bacillota</taxon>
        <taxon>Clostridia</taxon>
        <taxon>Lachnospirales</taxon>
        <taxon>Lachnospiraceae</taxon>
        <taxon>Hespellia</taxon>
    </lineage>
</organism>
<dbReference type="OrthoDB" id="1972495at2"/>
<reference evidence="1 2" key="1">
    <citation type="submission" date="2016-11" db="EMBL/GenBank/DDBJ databases">
        <authorList>
            <person name="Jaros S."/>
            <person name="Januszkiewicz K."/>
            <person name="Wedrychowicz H."/>
        </authorList>
    </citation>
    <scope>NUCLEOTIDE SEQUENCE [LARGE SCALE GENOMIC DNA]</scope>
    <source>
        <strain evidence="1 2">DSM 15480</strain>
    </source>
</reference>
<evidence type="ECO:0000313" key="2">
    <source>
        <dbReference type="Proteomes" id="UP000184301"/>
    </source>
</evidence>
<protein>
    <recommendedName>
        <fullName evidence="3">MarR family transcriptional regulator</fullName>
    </recommendedName>
</protein>
<evidence type="ECO:0000313" key="1">
    <source>
        <dbReference type="EMBL" id="SHJ29104.1"/>
    </source>
</evidence>